<proteinExistence type="predicted"/>
<keyword evidence="2" id="KW-1185">Reference proteome</keyword>
<accession>A0A7I7SQG4</accession>
<evidence type="ECO:0000313" key="1">
    <source>
        <dbReference type="EMBL" id="BBY59237.1"/>
    </source>
</evidence>
<evidence type="ECO:0000313" key="2">
    <source>
        <dbReference type="Proteomes" id="UP000466445"/>
    </source>
</evidence>
<gene>
    <name evidence="1" type="ORF">MSAR_23730</name>
</gene>
<name>A0A7I7SQG4_9MYCO</name>
<sequence>MLWAEPGFGLDGFLHITDGLPSCPRHPHGCGELGLPARAAQMQDDVARDGLGDPRG</sequence>
<organism evidence="1 2">
    <name type="scientific">Mycolicibacterium sarraceniae</name>
    <dbReference type="NCBI Taxonomy" id="1534348"/>
    <lineage>
        <taxon>Bacteria</taxon>
        <taxon>Bacillati</taxon>
        <taxon>Actinomycetota</taxon>
        <taxon>Actinomycetes</taxon>
        <taxon>Mycobacteriales</taxon>
        <taxon>Mycobacteriaceae</taxon>
        <taxon>Mycolicibacterium</taxon>
    </lineage>
</organism>
<dbReference type="AlphaFoldDB" id="A0A7I7SQG4"/>
<protein>
    <submittedName>
        <fullName evidence="1">Uncharacterized protein</fullName>
    </submittedName>
</protein>
<dbReference type="KEGG" id="msar:MSAR_23730"/>
<reference evidence="1 2" key="1">
    <citation type="journal article" date="2019" name="Emerg. Microbes Infect.">
        <title>Comprehensive subspecies identification of 175 nontuberculous mycobacteria species based on 7547 genomic profiles.</title>
        <authorList>
            <person name="Matsumoto Y."/>
            <person name="Kinjo T."/>
            <person name="Motooka D."/>
            <person name="Nabeya D."/>
            <person name="Jung N."/>
            <person name="Uechi K."/>
            <person name="Horii T."/>
            <person name="Iida T."/>
            <person name="Fujita J."/>
            <person name="Nakamura S."/>
        </authorList>
    </citation>
    <scope>NUCLEOTIDE SEQUENCE [LARGE SCALE GENOMIC DNA]</scope>
    <source>
        <strain evidence="1 2">JCM 30395</strain>
    </source>
</reference>
<dbReference type="EMBL" id="AP022595">
    <property type="protein sequence ID" value="BBY59237.1"/>
    <property type="molecule type" value="Genomic_DNA"/>
</dbReference>
<dbReference type="Proteomes" id="UP000466445">
    <property type="component" value="Chromosome"/>
</dbReference>